<dbReference type="AlphaFoldDB" id="A0A5B7F499"/>
<dbReference type="EMBL" id="VSRR010004670">
    <property type="protein sequence ID" value="MPC40377.1"/>
    <property type="molecule type" value="Genomic_DNA"/>
</dbReference>
<organism evidence="1 2">
    <name type="scientific">Portunus trituberculatus</name>
    <name type="common">Swimming crab</name>
    <name type="synonym">Neptunus trituberculatus</name>
    <dbReference type="NCBI Taxonomy" id="210409"/>
    <lineage>
        <taxon>Eukaryota</taxon>
        <taxon>Metazoa</taxon>
        <taxon>Ecdysozoa</taxon>
        <taxon>Arthropoda</taxon>
        <taxon>Crustacea</taxon>
        <taxon>Multicrustacea</taxon>
        <taxon>Malacostraca</taxon>
        <taxon>Eumalacostraca</taxon>
        <taxon>Eucarida</taxon>
        <taxon>Decapoda</taxon>
        <taxon>Pleocyemata</taxon>
        <taxon>Brachyura</taxon>
        <taxon>Eubrachyura</taxon>
        <taxon>Portunoidea</taxon>
        <taxon>Portunidae</taxon>
        <taxon>Portuninae</taxon>
        <taxon>Portunus</taxon>
    </lineage>
</organism>
<gene>
    <name evidence="1" type="ORF">E2C01_033933</name>
</gene>
<sequence length="91" mass="10243">MHASFLDSSRRRQAVLGVLAGAAMFLWLCEDRGGLPVISVCPPGPRRREGGKASLRRDPWCSGYIRDDRMQEPRGRRGVIFLKAAPQEMQF</sequence>
<comment type="caution">
    <text evidence="1">The sequence shown here is derived from an EMBL/GenBank/DDBJ whole genome shotgun (WGS) entry which is preliminary data.</text>
</comment>
<proteinExistence type="predicted"/>
<accession>A0A5B7F499</accession>
<dbReference type="Proteomes" id="UP000324222">
    <property type="component" value="Unassembled WGS sequence"/>
</dbReference>
<keyword evidence="2" id="KW-1185">Reference proteome</keyword>
<protein>
    <submittedName>
        <fullName evidence="1">Uncharacterized protein</fullName>
    </submittedName>
</protein>
<reference evidence="1 2" key="1">
    <citation type="submission" date="2019-05" db="EMBL/GenBank/DDBJ databases">
        <title>Another draft genome of Portunus trituberculatus and its Hox gene families provides insights of decapod evolution.</title>
        <authorList>
            <person name="Jeong J.-H."/>
            <person name="Song I."/>
            <person name="Kim S."/>
            <person name="Choi T."/>
            <person name="Kim D."/>
            <person name="Ryu S."/>
            <person name="Kim W."/>
        </authorList>
    </citation>
    <scope>NUCLEOTIDE SEQUENCE [LARGE SCALE GENOMIC DNA]</scope>
    <source>
        <tissue evidence="1">Muscle</tissue>
    </source>
</reference>
<evidence type="ECO:0000313" key="1">
    <source>
        <dbReference type="EMBL" id="MPC40377.1"/>
    </source>
</evidence>
<name>A0A5B7F499_PORTR</name>
<evidence type="ECO:0000313" key="2">
    <source>
        <dbReference type="Proteomes" id="UP000324222"/>
    </source>
</evidence>